<keyword evidence="2" id="KW-0560">Oxidoreductase</keyword>
<dbReference type="RefSeq" id="WP_139643993.1">
    <property type="nucleotide sequence ID" value="NZ_BAAAZS010000058.1"/>
</dbReference>
<dbReference type="Gene3D" id="2.30.110.10">
    <property type="entry name" value="Electron Transport, Fmn-binding Protein, Chain A"/>
    <property type="match status" value="1"/>
</dbReference>
<evidence type="ECO:0000313" key="5">
    <source>
        <dbReference type="Proteomes" id="UP000311713"/>
    </source>
</evidence>
<dbReference type="PANTHER" id="PTHR30466">
    <property type="entry name" value="FLAVIN REDUCTASE"/>
    <property type="match status" value="1"/>
</dbReference>
<dbReference type="GO" id="GO:0042602">
    <property type="term" value="F:riboflavin reductase (NADPH) activity"/>
    <property type="evidence" value="ECO:0007669"/>
    <property type="project" value="TreeGrafter"/>
</dbReference>
<protein>
    <submittedName>
        <fullName evidence="4">Flavin reductase family protein</fullName>
    </submittedName>
</protein>
<proteinExistence type="inferred from homology"/>
<dbReference type="EMBL" id="VDGT01000007">
    <property type="protein sequence ID" value="TNM30588.1"/>
    <property type="molecule type" value="Genomic_DNA"/>
</dbReference>
<evidence type="ECO:0000256" key="2">
    <source>
        <dbReference type="ARBA" id="ARBA00023002"/>
    </source>
</evidence>
<feature type="domain" description="Flavin reductase like" evidence="3">
    <location>
        <begin position="26"/>
        <end position="169"/>
    </location>
</feature>
<accession>A0A5C4V4A9</accession>
<reference evidence="4 5" key="1">
    <citation type="submission" date="2019-06" db="EMBL/GenBank/DDBJ databases">
        <title>Draft genome of Streptomyces sedi sp. JCM16909.</title>
        <authorList>
            <person name="Klykleung N."/>
            <person name="Tanasupawat S."/>
            <person name="Kudo T."/>
            <person name="Yuki M."/>
            <person name="Ohkuma M."/>
        </authorList>
    </citation>
    <scope>NUCLEOTIDE SEQUENCE [LARGE SCALE GENOMIC DNA]</scope>
    <source>
        <strain evidence="4 5">JCM 16909</strain>
    </source>
</reference>
<sequence length="174" mass="17589">MDATTSRPPTAYGASSPAPTTMREVCGLFATGVTVVTSATGDRRVGATVNSFTSVSLDPPLVLFCLRHDSGLLRAIRDSGVFAVSILSREQGQVAHSFARPGPNGFETAPATAGATGAPVLDGAVGHLECKVAEEFGGGDHQIVLGEVVSLAGDKGAAPLAFHRGALTELATGS</sequence>
<dbReference type="InterPro" id="IPR050268">
    <property type="entry name" value="NADH-dep_flavin_reductase"/>
</dbReference>
<dbReference type="InterPro" id="IPR002563">
    <property type="entry name" value="Flavin_Rdtase-like_dom"/>
</dbReference>
<dbReference type="Proteomes" id="UP000311713">
    <property type="component" value="Unassembled WGS sequence"/>
</dbReference>
<organism evidence="4 5">
    <name type="scientific">Streptomyces sedi</name>
    <dbReference type="NCBI Taxonomy" id="555059"/>
    <lineage>
        <taxon>Bacteria</taxon>
        <taxon>Bacillati</taxon>
        <taxon>Actinomycetota</taxon>
        <taxon>Actinomycetes</taxon>
        <taxon>Kitasatosporales</taxon>
        <taxon>Streptomycetaceae</taxon>
        <taxon>Streptomyces</taxon>
    </lineage>
</organism>
<name>A0A5C4V4A9_9ACTN</name>
<dbReference type="GO" id="GO:0010181">
    <property type="term" value="F:FMN binding"/>
    <property type="evidence" value="ECO:0007669"/>
    <property type="project" value="InterPro"/>
</dbReference>
<dbReference type="SMART" id="SM00903">
    <property type="entry name" value="Flavin_Reduct"/>
    <property type="match status" value="1"/>
</dbReference>
<keyword evidence="5" id="KW-1185">Reference proteome</keyword>
<dbReference type="Pfam" id="PF01613">
    <property type="entry name" value="Flavin_Reduct"/>
    <property type="match status" value="1"/>
</dbReference>
<dbReference type="SUPFAM" id="SSF50475">
    <property type="entry name" value="FMN-binding split barrel"/>
    <property type="match status" value="1"/>
</dbReference>
<dbReference type="OrthoDB" id="9792858at2"/>
<evidence type="ECO:0000313" key="4">
    <source>
        <dbReference type="EMBL" id="TNM30588.1"/>
    </source>
</evidence>
<dbReference type="InterPro" id="IPR012349">
    <property type="entry name" value="Split_barrel_FMN-bd"/>
</dbReference>
<evidence type="ECO:0000259" key="3">
    <source>
        <dbReference type="SMART" id="SM00903"/>
    </source>
</evidence>
<dbReference type="AlphaFoldDB" id="A0A5C4V4A9"/>
<gene>
    <name evidence="4" type="ORF">FH715_11315</name>
</gene>
<evidence type="ECO:0000256" key="1">
    <source>
        <dbReference type="ARBA" id="ARBA00008898"/>
    </source>
</evidence>
<dbReference type="PANTHER" id="PTHR30466:SF11">
    <property type="entry name" value="FLAVIN-DEPENDENT MONOOXYGENASE, REDUCTASE SUBUNIT HSAB"/>
    <property type="match status" value="1"/>
</dbReference>
<comment type="similarity">
    <text evidence="1">Belongs to the non-flavoprotein flavin reductase family.</text>
</comment>
<comment type="caution">
    <text evidence="4">The sequence shown here is derived from an EMBL/GenBank/DDBJ whole genome shotgun (WGS) entry which is preliminary data.</text>
</comment>